<dbReference type="OrthoDB" id="3058546at2759"/>
<dbReference type="RefSeq" id="XP_009543095.1">
    <property type="nucleotide sequence ID" value="XM_009544800.1"/>
</dbReference>
<evidence type="ECO:0000313" key="2">
    <source>
        <dbReference type="Proteomes" id="UP000030671"/>
    </source>
</evidence>
<proteinExistence type="predicted"/>
<dbReference type="HOGENOM" id="CLU_1829999_0_0_1"/>
<gene>
    <name evidence="1" type="ORF">HETIRDRAFT_247316</name>
</gene>
<name>W4KLV8_HETIT</name>
<keyword evidence="2" id="KW-1185">Reference proteome</keyword>
<sequence length="133" mass="14478">LVGTFLVGIGDSTRREHLEVGDVALAACAGEWTAFYPDVPHCVTTIARGHRAVLAFKVYRSDDADASAEVPGDPEIARRVQGILDKIPSPFGLLLPHKYCMGTERLSGFDALLYTCLQKRADARVDLLPIVIK</sequence>
<dbReference type="InParanoid" id="W4KLV8"/>
<dbReference type="GeneID" id="20669164"/>
<evidence type="ECO:0000313" key="1">
    <source>
        <dbReference type="EMBL" id="ETW86350.1"/>
    </source>
</evidence>
<dbReference type="EMBL" id="KI925455">
    <property type="protein sequence ID" value="ETW86350.1"/>
    <property type="molecule type" value="Genomic_DNA"/>
</dbReference>
<reference evidence="1 2" key="1">
    <citation type="journal article" date="2012" name="New Phytol.">
        <title>Insight into trade-off between wood decay and parasitism from the genome of a fungal forest pathogen.</title>
        <authorList>
            <person name="Olson A."/>
            <person name="Aerts A."/>
            <person name="Asiegbu F."/>
            <person name="Belbahri L."/>
            <person name="Bouzid O."/>
            <person name="Broberg A."/>
            <person name="Canback B."/>
            <person name="Coutinho P.M."/>
            <person name="Cullen D."/>
            <person name="Dalman K."/>
            <person name="Deflorio G."/>
            <person name="van Diepen L.T."/>
            <person name="Dunand C."/>
            <person name="Duplessis S."/>
            <person name="Durling M."/>
            <person name="Gonthier P."/>
            <person name="Grimwood J."/>
            <person name="Fossdal C.G."/>
            <person name="Hansson D."/>
            <person name="Henrissat B."/>
            <person name="Hietala A."/>
            <person name="Himmelstrand K."/>
            <person name="Hoffmeister D."/>
            <person name="Hogberg N."/>
            <person name="James T.Y."/>
            <person name="Karlsson M."/>
            <person name="Kohler A."/>
            <person name="Kues U."/>
            <person name="Lee Y.H."/>
            <person name="Lin Y.C."/>
            <person name="Lind M."/>
            <person name="Lindquist E."/>
            <person name="Lombard V."/>
            <person name="Lucas S."/>
            <person name="Lunden K."/>
            <person name="Morin E."/>
            <person name="Murat C."/>
            <person name="Park J."/>
            <person name="Raffaello T."/>
            <person name="Rouze P."/>
            <person name="Salamov A."/>
            <person name="Schmutz J."/>
            <person name="Solheim H."/>
            <person name="Stahlberg J."/>
            <person name="Velez H."/>
            <person name="de Vries R.P."/>
            <person name="Wiebenga A."/>
            <person name="Woodward S."/>
            <person name="Yakovlev I."/>
            <person name="Garbelotto M."/>
            <person name="Martin F."/>
            <person name="Grigoriev I.V."/>
            <person name="Stenlid J."/>
        </authorList>
    </citation>
    <scope>NUCLEOTIDE SEQUENCE [LARGE SCALE GENOMIC DNA]</scope>
    <source>
        <strain evidence="1 2">TC 32-1</strain>
    </source>
</reference>
<feature type="non-terminal residue" evidence="1">
    <location>
        <position position="1"/>
    </location>
</feature>
<dbReference type="Proteomes" id="UP000030671">
    <property type="component" value="Unassembled WGS sequence"/>
</dbReference>
<dbReference type="AlphaFoldDB" id="W4KLV8"/>
<organism evidence="1 2">
    <name type="scientific">Heterobasidion irregulare (strain TC 32-1)</name>
    <dbReference type="NCBI Taxonomy" id="747525"/>
    <lineage>
        <taxon>Eukaryota</taxon>
        <taxon>Fungi</taxon>
        <taxon>Dikarya</taxon>
        <taxon>Basidiomycota</taxon>
        <taxon>Agaricomycotina</taxon>
        <taxon>Agaricomycetes</taxon>
        <taxon>Russulales</taxon>
        <taxon>Bondarzewiaceae</taxon>
        <taxon>Heterobasidion</taxon>
        <taxon>Heterobasidion annosum species complex</taxon>
    </lineage>
</organism>
<feature type="non-terminal residue" evidence="1">
    <location>
        <position position="133"/>
    </location>
</feature>
<accession>W4KLV8</accession>
<protein>
    <recommendedName>
        <fullName evidence="3">Prolyl 4-hydroxylase alpha subunit Fe(2+) 2OG dioxygenase domain-containing protein</fullName>
    </recommendedName>
</protein>
<dbReference type="KEGG" id="hir:HETIRDRAFT_247316"/>
<evidence type="ECO:0008006" key="3">
    <source>
        <dbReference type="Google" id="ProtNLM"/>
    </source>
</evidence>